<accession>A0A2B4SY03</accession>
<comment type="subcellular location">
    <subcellularLocation>
        <location evidence="2">Cytoplasm</location>
    </subcellularLocation>
    <subcellularLocation>
        <location evidence="10">Endomembrane system</location>
        <topology evidence="10">Peripheral membrane protein</topology>
        <orientation evidence="10">Cytoplasmic side</orientation>
    </subcellularLocation>
    <subcellularLocation>
        <location evidence="1">Endosome</location>
    </subcellularLocation>
</comment>
<dbReference type="InterPro" id="IPR001683">
    <property type="entry name" value="PX_dom"/>
</dbReference>
<dbReference type="GO" id="GO:0005768">
    <property type="term" value="C:endosome"/>
    <property type="evidence" value="ECO:0007669"/>
    <property type="project" value="UniProtKB-SubCell"/>
</dbReference>
<keyword evidence="14" id="KW-1185">Reference proteome</keyword>
<dbReference type="PANTHER" id="PTHR46209">
    <property type="entry name" value="PX DOMAIN-CONTAINING PROTEIN"/>
    <property type="match status" value="1"/>
</dbReference>
<feature type="domain" description="PX" evidence="12">
    <location>
        <begin position="485"/>
        <end position="603"/>
    </location>
</feature>
<dbReference type="GO" id="GO:1901981">
    <property type="term" value="F:phosphatidylinositol phosphate binding"/>
    <property type="evidence" value="ECO:0007669"/>
    <property type="project" value="TreeGrafter"/>
</dbReference>
<evidence type="ECO:0000256" key="8">
    <source>
        <dbReference type="ARBA" id="ARBA00023121"/>
    </source>
</evidence>
<name>A0A2B4SY03_STYPI</name>
<protein>
    <submittedName>
        <fullName evidence="13">Sorting nexin-10A</fullName>
    </submittedName>
</protein>
<dbReference type="GO" id="GO:0006886">
    <property type="term" value="P:intracellular protein transport"/>
    <property type="evidence" value="ECO:0007669"/>
    <property type="project" value="InterPro"/>
</dbReference>
<dbReference type="PANTHER" id="PTHR46209:SF3">
    <property type="entry name" value="PX DOMAIN-CONTAINING PROTEIN"/>
    <property type="match status" value="1"/>
</dbReference>
<evidence type="ECO:0000256" key="7">
    <source>
        <dbReference type="ARBA" id="ARBA00022927"/>
    </source>
</evidence>
<feature type="domain" description="PX" evidence="12">
    <location>
        <begin position="1"/>
        <end position="131"/>
    </location>
</feature>
<keyword evidence="6" id="KW-0967">Endosome</keyword>
<dbReference type="InterPro" id="IPR036871">
    <property type="entry name" value="PX_dom_sf"/>
</dbReference>
<comment type="similarity">
    <text evidence="3">Belongs to the sorting nexin family.</text>
</comment>
<evidence type="ECO:0000256" key="3">
    <source>
        <dbReference type="ARBA" id="ARBA00010883"/>
    </source>
</evidence>
<keyword evidence="7" id="KW-0653">Protein transport</keyword>
<sequence>MANLAGQAADFEFISIHVRNPRTHLLRGWPVYTDFEIVVLTNSMIFAKQNTKVRRRFSEFMWLWKHLSRHTSLSLKLPSLPTKRKVFGRFSKRFLEERRSGLQEALASLSRITPILADSIFHLFIQSNLTRKEMENFISGRDKRDLLDIIDPAGEYQQYKDRRCTCHSTVDSGYSGSVPPDEADDSRGIFDDVSSWVASQQHFASNGLMGNGWSSGYASQTTCKSRSNSQLRGFCPSCSDKQSTPLNRRLSLTHNVASVLPGGKLMIAPSAMNCPKIDEANCESSDGKSGSPNPYEGDNELEFDLSDYEIVKDEPFIRVRDWLNSQNDKSVGGCNSSDEEDILDACQREVRVKEYDVLSIPCARNPNNCKSATSMGYHSNEGSVRGDAISEEAGDDNDSEYTVLHSSIGGLDWKDRDEFSSSCDSEQSAAVFLTYDVVEMIEVRYTNVESWSQMHRRRGYRLFQPNFDWIMIRDQVGETAYGNAYLEIEVKNPRTHIEKEKALYTDYEIELKTNHPAFPLFHSQVRRRYSEFVWLRTRLGLDDFVMLQVPHLPRKQYIGRFKEDFLQKRQEGLARFLNRLASINSLVNNSAMLLFLQTRLSKHQMDYYMKTRTPGGIRSLIYRLHEKELKRDDSERRPRTKTFSAEYPSTEKSQTLKHKSYGKGWSSFHDDNLFGFNATVEDAIDVPARKDMRKCRSISCCAYPTGQLTLPTIPGSSEDGLDSAGSASFIEPDEQTEEHPLSRSWHGTPRDEIDFVLEDYEIIPLESITQMGAHDDCDSLLSEFYDLDLDYVDAVKPGAEYGREHRFDY</sequence>
<reference evidence="14" key="1">
    <citation type="journal article" date="2017" name="bioRxiv">
        <title>Comparative analysis of the genomes of Stylophora pistillata and Acropora digitifera provides evidence for extensive differences between species of corals.</title>
        <authorList>
            <person name="Voolstra C.R."/>
            <person name="Li Y."/>
            <person name="Liew Y.J."/>
            <person name="Baumgarten S."/>
            <person name="Zoccola D."/>
            <person name="Flot J.-F."/>
            <person name="Tambutte S."/>
            <person name="Allemand D."/>
            <person name="Aranda M."/>
        </authorList>
    </citation>
    <scope>NUCLEOTIDE SEQUENCE [LARGE SCALE GENOMIC DNA]</scope>
</reference>
<keyword evidence="8" id="KW-0446">Lipid-binding</keyword>
<evidence type="ECO:0000313" key="14">
    <source>
        <dbReference type="Proteomes" id="UP000225706"/>
    </source>
</evidence>
<keyword evidence="9" id="KW-0472">Membrane</keyword>
<dbReference type="STRING" id="50429.A0A2B4SY03"/>
<feature type="region of interest" description="Disordered" evidence="11">
    <location>
        <begin position="278"/>
        <end position="297"/>
    </location>
</feature>
<dbReference type="EMBL" id="LSMT01000014">
    <property type="protein sequence ID" value="PFX33265.1"/>
    <property type="molecule type" value="Genomic_DNA"/>
</dbReference>
<dbReference type="Pfam" id="PF00787">
    <property type="entry name" value="PX"/>
    <property type="match status" value="2"/>
</dbReference>
<dbReference type="Proteomes" id="UP000225706">
    <property type="component" value="Unassembled WGS sequence"/>
</dbReference>
<evidence type="ECO:0000256" key="6">
    <source>
        <dbReference type="ARBA" id="ARBA00022753"/>
    </source>
</evidence>
<dbReference type="PROSITE" id="PS50195">
    <property type="entry name" value="PX"/>
    <property type="match status" value="2"/>
</dbReference>
<dbReference type="SUPFAM" id="SSF64268">
    <property type="entry name" value="PX domain"/>
    <property type="match status" value="2"/>
</dbReference>
<evidence type="ECO:0000256" key="5">
    <source>
        <dbReference type="ARBA" id="ARBA00022490"/>
    </source>
</evidence>
<evidence type="ECO:0000256" key="2">
    <source>
        <dbReference type="ARBA" id="ARBA00004496"/>
    </source>
</evidence>
<evidence type="ECO:0000313" key="13">
    <source>
        <dbReference type="EMBL" id="PFX33265.1"/>
    </source>
</evidence>
<gene>
    <name evidence="13" type="primary">snx10a</name>
    <name evidence="13" type="ORF">AWC38_SpisGene1931</name>
</gene>
<keyword evidence="4" id="KW-0813">Transport</keyword>
<evidence type="ECO:0000259" key="12">
    <source>
        <dbReference type="PROSITE" id="PS50195"/>
    </source>
</evidence>
<evidence type="ECO:0000256" key="11">
    <source>
        <dbReference type="SAM" id="MobiDB-lite"/>
    </source>
</evidence>
<dbReference type="Gene3D" id="3.30.1520.10">
    <property type="entry name" value="Phox-like domain"/>
    <property type="match status" value="2"/>
</dbReference>
<feature type="compositionally biased region" description="Polar residues" evidence="11">
    <location>
        <begin position="282"/>
        <end position="292"/>
    </location>
</feature>
<evidence type="ECO:0000256" key="9">
    <source>
        <dbReference type="ARBA" id="ARBA00023136"/>
    </source>
</evidence>
<proteinExistence type="inferred from homology"/>
<comment type="caution">
    <text evidence="13">The sequence shown here is derived from an EMBL/GenBank/DDBJ whole genome shotgun (WGS) entry which is preliminary data.</text>
</comment>
<evidence type="ECO:0000256" key="4">
    <source>
        <dbReference type="ARBA" id="ARBA00022448"/>
    </source>
</evidence>
<dbReference type="SMART" id="SM00312">
    <property type="entry name" value="PX"/>
    <property type="match status" value="2"/>
</dbReference>
<keyword evidence="5" id="KW-0963">Cytoplasm</keyword>
<dbReference type="AlphaFoldDB" id="A0A2B4SY03"/>
<dbReference type="InterPro" id="IPR043544">
    <property type="entry name" value="SNX10/11"/>
</dbReference>
<evidence type="ECO:0000256" key="1">
    <source>
        <dbReference type="ARBA" id="ARBA00004177"/>
    </source>
</evidence>
<dbReference type="OrthoDB" id="5227681at2759"/>
<evidence type="ECO:0000256" key="10">
    <source>
        <dbReference type="ARBA" id="ARBA00029433"/>
    </source>
</evidence>
<dbReference type="GO" id="GO:0016050">
    <property type="term" value="P:vesicle organization"/>
    <property type="evidence" value="ECO:0007669"/>
    <property type="project" value="TreeGrafter"/>
</dbReference>
<organism evidence="13 14">
    <name type="scientific">Stylophora pistillata</name>
    <name type="common">Smooth cauliflower coral</name>
    <dbReference type="NCBI Taxonomy" id="50429"/>
    <lineage>
        <taxon>Eukaryota</taxon>
        <taxon>Metazoa</taxon>
        <taxon>Cnidaria</taxon>
        <taxon>Anthozoa</taxon>
        <taxon>Hexacorallia</taxon>
        <taxon>Scleractinia</taxon>
        <taxon>Astrocoeniina</taxon>
        <taxon>Pocilloporidae</taxon>
        <taxon>Stylophora</taxon>
    </lineage>
</organism>